<keyword evidence="1" id="KW-0413">Isomerase</keyword>
<evidence type="ECO:0000259" key="2">
    <source>
        <dbReference type="Pfam" id="PF04406"/>
    </source>
</evidence>
<dbReference type="GO" id="GO:0000228">
    <property type="term" value="C:nuclear chromosome"/>
    <property type="evidence" value="ECO:0007669"/>
    <property type="project" value="TreeGrafter"/>
</dbReference>
<dbReference type="GO" id="GO:0000706">
    <property type="term" value="P:meiotic DNA double-strand break processing"/>
    <property type="evidence" value="ECO:0007669"/>
    <property type="project" value="TreeGrafter"/>
</dbReference>
<dbReference type="Proteomes" id="UP000192639">
    <property type="component" value="Unassembled WGS sequence"/>
</dbReference>
<sequence length="171" mass="19855">MQNKQNRIEQKKTVLRRIEAELLDILKSTGHLARQKLKFLSIVYKNVLEGRTVTKRSIYYSSVNTFGKQAIVDNLIKYYSRKLESDVTWLNIVPGCKGLFCGTISLISDSNEMWYSNTNFIPRITTDTTVAEFNYKTVLVVEKESIFQRMVEKTSFLSVERAFQTRTLSTF</sequence>
<dbReference type="OrthoDB" id="5377392at2759"/>
<dbReference type="EMBL" id="LWDP01000068">
    <property type="protein sequence ID" value="ORD93555.1"/>
    <property type="molecule type" value="Genomic_DNA"/>
</dbReference>
<keyword evidence="1" id="KW-0799">Topoisomerase</keyword>
<dbReference type="Pfam" id="PF04406">
    <property type="entry name" value="TP6A_N"/>
    <property type="match status" value="1"/>
</dbReference>
<comment type="caution">
    <text evidence="3">The sequence shown here is derived from an EMBL/GenBank/DDBJ whole genome shotgun (WGS) entry which is preliminary data.</text>
</comment>
<evidence type="ECO:0000256" key="1">
    <source>
        <dbReference type="PROSITE-ProRule" id="PRU01385"/>
    </source>
</evidence>
<name>A0A1Y1S575_9MICR</name>
<comment type="similarity">
    <text evidence="1">Belongs to the TOP6A family.</text>
</comment>
<keyword evidence="1" id="KW-0238">DNA-binding</keyword>
<dbReference type="PANTHER" id="PTHR10848">
    <property type="entry name" value="MEIOTIC RECOMBINATION PROTEIN SPO11"/>
    <property type="match status" value="1"/>
</dbReference>
<dbReference type="GO" id="GO:0005524">
    <property type="term" value="F:ATP binding"/>
    <property type="evidence" value="ECO:0007669"/>
    <property type="project" value="InterPro"/>
</dbReference>
<evidence type="ECO:0000313" key="3">
    <source>
        <dbReference type="EMBL" id="ORD93555.1"/>
    </source>
</evidence>
<evidence type="ECO:0000313" key="4">
    <source>
        <dbReference type="Proteomes" id="UP000192639"/>
    </source>
</evidence>
<dbReference type="SUPFAM" id="SSF56726">
    <property type="entry name" value="DNA topoisomerase IV, alpha subunit"/>
    <property type="match status" value="1"/>
</dbReference>
<accession>A0A1Y1S575</accession>
<protein>
    <submittedName>
        <fullName evidence="3">REC12</fullName>
    </submittedName>
</protein>
<organism evidence="3 4">
    <name type="scientific">Enterospora canceri</name>
    <dbReference type="NCBI Taxonomy" id="1081671"/>
    <lineage>
        <taxon>Eukaryota</taxon>
        <taxon>Fungi</taxon>
        <taxon>Fungi incertae sedis</taxon>
        <taxon>Microsporidia</taxon>
        <taxon>Enterocytozoonidae</taxon>
        <taxon>Enterospora</taxon>
    </lineage>
</organism>
<dbReference type="InterPro" id="IPR036078">
    <property type="entry name" value="Spo11/TopoVI_A_sf"/>
</dbReference>
<dbReference type="GO" id="GO:0042138">
    <property type="term" value="P:meiotic DNA double-strand break formation"/>
    <property type="evidence" value="ECO:0007669"/>
    <property type="project" value="TreeGrafter"/>
</dbReference>
<feature type="active site" description="O-(5'-phospho-DNA)-tyrosine intermediate" evidence="1">
    <location>
        <position position="60"/>
    </location>
</feature>
<dbReference type="InterPro" id="IPR013049">
    <property type="entry name" value="Spo11/TopoVI_A_N"/>
</dbReference>
<dbReference type="GO" id="GO:0007131">
    <property type="term" value="P:reciprocal meiotic recombination"/>
    <property type="evidence" value="ECO:0007669"/>
    <property type="project" value="TreeGrafter"/>
</dbReference>
<proteinExistence type="inferred from homology"/>
<dbReference type="Gene3D" id="3.40.1360.10">
    <property type="match status" value="1"/>
</dbReference>
<comment type="catalytic activity">
    <reaction evidence="1">
        <text>ATP-dependent breakage, passage and rejoining of double-stranded DNA.</text>
        <dbReference type="EC" id="5.6.2.2"/>
    </reaction>
</comment>
<dbReference type="InterPro" id="IPR036388">
    <property type="entry name" value="WH-like_DNA-bd_sf"/>
</dbReference>
<gene>
    <name evidence="3" type="primary">REC12</name>
    <name evidence="3" type="ORF">ECANGB1_2008</name>
</gene>
<dbReference type="PROSITE" id="PS52041">
    <property type="entry name" value="TOPO_IIB"/>
    <property type="match status" value="1"/>
</dbReference>
<keyword evidence="4" id="KW-1185">Reference proteome</keyword>
<reference evidence="3 4" key="1">
    <citation type="journal article" date="2017" name="Environ. Microbiol.">
        <title>Decay of the glycolytic pathway and adaptation to intranuclear parasitism within Enterocytozoonidae microsporidia.</title>
        <authorList>
            <person name="Wiredu Boakye D."/>
            <person name="Jaroenlak P."/>
            <person name="Prachumwat A."/>
            <person name="Williams T.A."/>
            <person name="Bateman K.S."/>
            <person name="Itsathitphaisarn O."/>
            <person name="Sritunyalucksana K."/>
            <person name="Paszkiewicz K.H."/>
            <person name="Moore K.A."/>
            <person name="Stentiford G.D."/>
            <person name="Williams B.A."/>
        </authorList>
    </citation>
    <scope>NUCLEOTIDE SEQUENCE [LARGE SCALE GENOMIC DNA]</scope>
    <source>
        <strain evidence="3 4">GB1</strain>
    </source>
</reference>
<feature type="domain" description="Spo11/DNA topoisomerase VI subunit A N-terminal" evidence="2">
    <location>
        <begin position="37"/>
        <end position="91"/>
    </location>
</feature>
<dbReference type="InterPro" id="IPR002815">
    <property type="entry name" value="Spo11/TopoVI_A"/>
</dbReference>
<dbReference type="PANTHER" id="PTHR10848:SF0">
    <property type="entry name" value="MEIOTIC RECOMBINATION PROTEIN SPO11"/>
    <property type="match status" value="1"/>
</dbReference>
<dbReference type="PRINTS" id="PR01550">
    <property type="entry name" value="TOP6AFAMILY"/>
</dbReference>
<dbReference type="VEuPathDB" id="MicrosporidiaDB:ECANGB1_2008"/>
<dbReference type="Gene3D" id="1.10.10.10">
    <property type="entry name" value="Winged helix-like DNA-binding domain superfamily/Winged helix DNA-binding domain"/>
    <property type="match status" value="1"/>
</dbReference>
<dbReference type="GO" id="GO:0003677">
    <property type="term" value="F:DNA binding"/>
    <property type="evidence" value="ECO:0007669"/>
    <property type="project" value="UniProtKB-UniRule"/>
</dbReference>
<dbReference type="AlphaFoldDB" id="A0A1Y1S575"/>
<dbReference type="GO" id="GO:0003918">
    <property type="term" value="F:DNA topoisomerase type II (double strand cut, ATP-hydrolyzing) activity"/>
    <property type="evidence" value="ECO:0007669"/>
    <property type="project" value="UniProtKB-UniRule"/>
</dbReference>